<evidence type="ECO:0000313" key="3">
    <source>
        <dbReference type="Proteomes" id="UP000054485"/>
    </source>
</evidence>
<protein>
    <submittedName>
        <fullName evidence="2">Uncharacterized protein</fullName>
    </submittedName>
</protein>
<feature type="compositionally biased region" description="Low complexity" evidence="1">
    <location>
        <begin position="317"/>
        <end position="332"/>
    </location>
</feature>
<organism evidence="2 3">
    <name type="scientific">Suillus luteus UH-Slu-Lm8-n1</name>
    <dbReference type="NCBI Taxonomy" id="930992"/>
    <lineage>
        <taxon>Eukaryota</taxon>
        <taxon>Fungi</taxon>
        <taxon>Dikarya</taxon>
        <taxon>Basidiomycota</taxon>
        <taxon>Agaricomycotina</taxon>
        <taxon>Agaricomycetes</taxon>
        <taxon>Agaricomycetidae</taxon>
        <taxon>Boletales</taxon>
        <taxon>Suillineae</taxon>
        <taxon>Suillaceae</taxon>
        <taxon>Suillus</taxon>
    </lineage>
</organism>
<dbReference type="HOGENOM" id="CLU_026023_0_0_1"/>
<reference evidence="2 3" key="1">
    <citation type="submission" date="2014-04" db="EMBL/GenBank/DDBJ databases">
        <authorList>
            <consortium name="DOE Joint Genome Institute"/>
            <person name="Kuo A."/>
            <person name="Ruytinx J."/>
            <person name="Rineau F."/>
            <person name="Colpaert J."/>
            <person name="Kohler A."/>
            <person name="Nagy L.G."/>
            <person name="Floudas D."/>
            <person name="Copeland A."/>
            <person name="Barry K.W."/>
            <person name="Cichocki N."/>
            <person name="Veneault-Fourrey C."/>
            <person name="LaButti K."/>
            <person name="Lindquist E.A."/>
            <person name="Lipzen A."/>
            <person name="Lundell T."/>
            <person name="Morin E."/>
            <person name="Murat C."/>
            <person name="Sun H."/>
            <person name="Tunlid A."/>
            <person name="Henrissat B."/>
            <person name="Grigoriev I.V."/>
            <person name="Hibbett D.S."/>
            <person name="Martin F."/>
            <person name="Nordberg H.P."/>
            <person name="Cantor M.N."/>
            <person name="Hua S.X."/>
        </authorList>
    </citation>
    <scope>NUCLEOTIDE SEQUENCE [LARGE SCALE GENOMIC DNA]</scope>
    <source>
        <strain evidence="2 3">UH-Slu-Lm8-n1</strain>
    </source>
</reference>
<sequence length="384" mass="41333">MVVLDKYLDDIDNEEADLPPSYDTITIASSSTVIDEKPRPSPPTAPRPAPRPTAPSSSSTWFSFLPNARIKQTHQTVISLLHDLVATTTTENSAAAPILASCASALSPSSFSTLLQQPTFEGHTPIYWAILNRHAHILPDMLQYAGPLNNACIADIRLACLASGDQVLFGKLRRGELPFITTLARADSDTLILGSTSADDIDVREVDGEAAFSASIKIRLWQKRMRVAGLVNVEFIARGERSLILFSSSLILAGRIWSLTFFSLPSPSSFSSSLTTRGAGIGPWRVALSLMEHSPPTFVDGRLVIDVFCPRSSSISLPFESSSPAHSRYPSLPSTPVPTSPTQAKPPVEIPLQSASRLAHRTLDGCVFNVLDLGRGGVGGSRYV</sequence>
<name>A0A0D0AQ19_9AGAM</name>
<reference evidence="3" key="2">
    <citation type="submission" date="2015-01" db="EMBL/GenBank/DDBJ databases">
        <title>Evolutionary Origins and Diversification of the Mycorrhizal Mutualists.</title>
        <authorList>
            <consortium name="DOE Joint Genome Institute"/>
            <consortium name="Mycorrhizal Genomics Consortium"/>
            <person name="Kohler A."/>
            <person name="Kuo A."/>
            <person name="Nagy L.G."/>
            <person name="Floudas D."/>
            <person name="Copeland A."/>
            <person name="Barry K.W."/>
            <person name="Cichocki N."/>
            <person name="Veneault-Fourrey C."/>
            <person name="LaButti K."/>
            <person name="Lindquist E.A."/>
            <person name="Lipzen A."/>
            <person name="Lundell T."/>
            <person name="Morin E."/>
            <person name="Murat C."/>
            <person name="Riley R."/>
            <person name="Ohm R."/>
            <person name="Sun H."/>
            <person name="Tunlid A."/>
            <person name="Henrissat B."/>
            <person name="Grigoriev I.V."/>
            <person name="Hibbett D.S."/>
            <person name="Martin F."/>
        </authorList>
    </citation>
    <scope>NUCLEOTIDE SEQUENCE [LARGE SCALE GENOMIC DNA]</scope>
    <source>
        <strain evidence="3">UH-Slu-Lm8-n1</strain>
    </source>
</reference>
<keyword evidence="3" id="KW-1185">Reference proteome</keyword>
<proteinExistence type="predicted"/>
<accession>A0A0D0AQ19</accession>
<dbReference type="EMBL" id="KN835820">
    <property type="protein sequence ID" value="KIK34038.1"/>
    <property type="molecule type" value="Genomic_DNA"/>
</dbReference>
<evidence type="ECO:0000313" key="2">
    <source>
        <dbReference type="EMBL" id="KIK34038.1"/>
    </source>
</evidence>
<feature type="region of interest" description="Disordered" evidence="1">
    <location>
        <begin position="29"/>
        <end position="58"/>
    </location>
</feature>
<feature type="region of interest" description="Disordered" evidence="1">
    <location>
        <begin position="317"/>
        <end position="347"/>
    </location>
</feature>
<dbReference type="InParanoid" id="A0A0D0AQ19"/>
<dbReference type="AlphaFoldDB" id="A0A0D0AQ19"/>
<evidence type="ECO:0000256" key="1">
    <source>
        <dbReference type="SAM" id="MobiDB-lite"/>
    </source>
</evidence>
<feature type="compositionally biased region" description="Pro residues" evidence="1">
    <location>
        <begin position="40"/>
        <end position="53"/>
    </location>
</feature>
<dbReference type="Proteomes" id="UP000054485">
    <property type="component" value="Unassembled WGS sequence"/>
</dbReference>
<gene>
    <name evidence="2" type="ORF">CY34DRAFT_98620</name>
</gene>
<dbReference type="OrthoDB" id="2959034at2759"/>